<dbReference type="Proteomes" id="UP000703674">
    <property type="component" value="Unassembled WGS sequence"/>
</dbReference>
<proteinExistence type="predicted"/>
<keyword evidence="2" id="KW-1185">Reference proteome</keyword>
<sequence>MKKRDLNMWIGRISAFLLLVLAIPENSFCQIKMADEMQVREALKSFPQEKVHLHYNSTFLLSGEYLYYKIYLLNSISGLENSLSKIAYVELKSENGSSVFRQKVRIDGGTGQGDFFIPAHLPTGSYKLLAYTQWMLNESNWDKIFQGDLVIVNPYTSDRTVDIPREGIKNDSILFQAKKSLDDLKEDLAVPNYDRRSQVSVDISQFAELDPEGTYSVSVRKQLKVKVPKMTNPEEISRTSGNISLSGSNSEILLPEVRGEIIAGYIIPKNVNEVDGLQDKHVALSIPGENFELKISATDEHGLFLFNVEAGSGGEEALIQIIGKDREDFMIELQPFPAFEPSVLFSEFKIGPEIEEILVEESVYNQIENAYAVVKKDTVSKKPGQLPFYGDLLVTYELGDYTRFNSLKETLVEIVRDITVKKTAAGELLKTRGENSLVDSEMPSLLLVDGVVVQDHELLINYPARSIRSIGILREKYFYGPQVFHGIIHVKTIEGNFFELLDKEDYTSATLLRPLLTKRYFKQEYKEGKEEENHIPDFRRQLLWNPKVMAKNGSIEFYTSDVPGLYELNIQGYSSAGIPISAKRIFRVN</sequence>
<comment type="caution">
    <text evidence="1">The sequence shown here is derived from an EMBL/GenBank/DDBJ whole genome shotgun (WGS) entry which is preliminary data.</text>
</comment>
<gene>
    <name evidence="1" type="ORF">HC175_01485</name>
</gene>
<name>A0ABX1CUL2_9FLAO</name>
<protein>
    <recommendedName>
        <fullName evidence="3">MG2 domain-containing protein</fullName>
    </recommendedName>
</protein>
<organism evidence="1 2">
    <name type="scientific">Salinimicrobium oceani</name>
    <dbReference type="NCBI Taxonomy" id="2722702"/>
    <lineage>
        <taxon>Bacteria</taxon>
        <taxon>Pseudomonadati</taxon>
        <taxon>Bacteroidota</taxon>
        <taxon>Flavobacteriia</taxon>
        <taxon>Flavobacteriales</taxon>
        <taxon>Flavobacteriaceae</taxon>
        <taxon>Salinimicrobium</taxon>
    </lineage>
</organism>
<dbReference type="RefSeq" id="WP_168136742.1">
    <property type="nucleotide sequence ID" value="NZ_JAAVJR010000001.1"/>
</dbReference>
<evidence type="ECO:0000313" key="2">
    <source>
        <dbReference type="Proteomes" id="UP000703674"/>
    </source>
</evidence>
<evidence type="ECO:0000313" key="1">
    <source>
        <dbReference type="EMBL" id="NJW51585.1"/>
    </source>
</evidence>
<dbReference type="EMBL" id="JAAVJR010000001">
    <property type="protein sequence ID" value="NJW51585.1"/>
    <property type="molecule type" value="Genomic_DNA"/>
</dbReference>
<evidence type="ECO:0008006" key="3">
    <source>
        <dbReference type="Google" id="ProtNLM"/>
    </source>
</evidence>
<reference evidence="1 2" key="1">
    <citation type="submission" date="2020-03" db="EMBL/GenBank/DDBJ databases">
        <title>Salinimicrobium sp. nov, isolated from SCS.</title>
        <authorList>
            <person name="Cao W.R."/>
        </authorList>
    </citation>
    <scope>NUCLEOTIDE SEQUENCE [LARGE SCALE GENOMIC DNA]</scope>
    <source>
        <strain evidence="2">J15B91</strain>
    </source>
</reference>
<accession>A0ABX1CUL2</accession>